<evidence type="ECO:0000256" key="5">
    <source>
        <dbReference type="PIRSR" id="PIRSR000190-2"/>
    </source>
</evidence>
<accession>A0A5A7MEX9</accession>
<comment type="cofactor">
    <cofactor evidence="5">
        <name>FMN</name>
        <dbReference type="ChEBI" id="CHEBI:58210"/>
    </cofactor>
    <text evidence="5">Binds 1 FMN per subunit.</text>
</comment>
<keyword evidence="4" id="KW-0560">Oxidoreductase</keyword>
<evidence type="ECO:0000313" key="9">
    <source>
        <dbReference type="Proteomes" id="UP000323105"/>
    </source>
</evidence>
<feature type="domain" description="Pyridoxamine 5'-phosphate oxidase N-terminal" evidence="6">
    <location>
        <begin position="41"/>
        <end position="158"/>
    </location>
</feature>
<dbReference type="InterPro" id="IPR019576">
    <property type="entry name" value="Pyridoxamine_oxidase_dimer_C"/>
</dbReference>
<protein>
    <submittedName>
        <fullName evidence="8">Pyridoxamine 5'-phosphate oxidase</fullName>
    </submittedName>
</protein>
<sequence length="221" mass="25136">MSINPLKTRLRSLPSLKGPFVDWDIDTLPDTPQEAFTYWLNDAIEDGVKEPHAMTLSTVDSDGFPDARVLILKNVDERGWHFAIKANSPKGRQLAENPNVALTFYWPALGRQIRLRGQAVVLPDAECADDFLTRPEGSKISAMASRQSEILESQQELARSLNDAHTFLSQNPEYIELGWKVFAVQPRSIEFWQGATDRLHKRFIFSKTADESAWQKQVLWP</sequence>
<feature type="binding site" evidence="5">
    <location>
        <position position="90"/>
    </location>
    <ligand>
        <name>FMN</name>
        <dbReference type="ChEBI" id="CHEBI:58210"/>
    </ligand>
</feature>
<feature type="binding site" evidence="5">
    <location>
        <begin position="147"/>
        <end position="148"/>
    </location>
    <ligand>
        <name>FMN</name>
        <dbReference type="ChEBI" id="CHEBI:58210"/>
    </ligand>
</feature>
<proteinExistence type="inferred from homology"/>
<evidence type="ECO:0000313" key="8">
    <source>
        <dbReference type="EMBL" id="GEQ76408.1"/>
    </source>
</evidence>
<dbReference type="PIRSF" id="PIRSF000190">
    <property type="entry name" value="Pyd_amn-ph_oxd"/>
    <property type="match status" value="1"/>
</dbReference>
<keyword evidence="3 5" id="KW-0288">FMN</keyword>
<feature type="domain" description="Pyridoxine 5'-phosphate oxidase dimerisation C-terminal" evidence="7">
    <location>
        <begin position="179"/>
        <end position="221"/>
    </location>
</feature>
<dbReference type="RefSeq" id="WP_149356175.1">
    <property type="nucleotide sequence ID" value="NZ_BKBW01000006.1"/>
</dbReference>
<reference evidence="8 9" key="1">
    <citation type="journal article" date="2019" name="Microbiol. Resour. Announc.">
        <title>Draft Genome Sequence of Comamonas testosteroni TA441, a Bacterium That Has a Cryptic Phenol Degradation Gene Cluster.</title>
        <authorList>
            <person name="Arai H."/>
            <person name="Ishii M."/>
        </authorList>
    </citation>
    <scope>NUCLEOTIDE SEQUENCE [LARGE SCALE GENOMIC DNA]</scope>
    <source>
        <strain evidence="8 9">TA441</strain>
    </source>
</reference>
<organism evidence="8 9">
    <name type="scientific">Comamonas testosteroni</name>
    <name type="common">Pseudomonas testosteroni</name>
    <dbReference type="NCBI Taxonomy" id="285"/>
    <lineage>
        <taxon>Bacteria</taxon>
        <taxon>Pseudomonadati</taxon>
        <taxon>Pseudomonadota</taxon>
        <taxon>Betaproteobacteria</taxon>
        <taxon>Burkholderiales</taxon>
        <taxon>Comamonadaceae</taxon>
        <taxon>Comamonas</taxon>
    </lineage>
</organism>
<feature type="binding site" evidence="5">
    <location>
        <position position="202"/>
    </location>
    <ligand>
        <name>FMN</name>
        <dbReference type="ChEBI" id="CHEBI:58210"/>
    </ligand>
</feature>
<comment type="caution">
    <text evidence="8">The sequence shown here is derived from an EMBL/GenBank/DDBJ whole genome shotgun (WGS) entry which is preliminary data.</text>
</comment>
<dbReference type="Pfam" id="PF01243">
    <property type="entry name" value="PNPOx_N"/>
    <property type="match status" value="1"/>
</dbReference>
<evidence type="ECO:0000259" key="7">
    <source>
        <dbReference type="Pfam" id="PF10590"/>
    </source>
</evidence>
<dbReference type="Pfam" id="PF10590">
    <property type="entry name" value="PNP_phzG_C"/>
    <property type="match status" value="1"/>
</dbReference>
<dbReference type="Proteomes" id="UP000323105">
    <property type="component" value="Unassembled WGS sequence"/>
</dbReference>
<dbReference type="NCBIfam" id="NF004231">
    <property type="entry name" value="PRK05679.1"/>
    <property type="match status" value="1"/>
</dbReference>
<dbReference type="InterPro" id="IPR011576">
    <property type="entry name" value="Pyridox_Oxase_N"/>
</dbReference>
<name>A0A5A7MEX9_COMTE</name>
<comment type="similarity">
    <text evidence="1">Belongs to the pyridoxamine 5'-phosphate oxidase family.</text>
</comment>
<dbReference type="GO" id="GO:0010181">
    <property type="term" value="F:FMN binding"/>
    <property type="evidence" value="ECO:0007669"/>
    <property type="project" value="InterPro"/>
</dbReference>
<dbReference type="EMBL" id="BKBW01000006">
    <property type="protein sequence ID" value="GEQ76408.1"/>
    <property type="molecule type" value="Genomic_DNA"/>
</dbReference>
<gene>
    <name evidence="8" type="ORF">CTTA_3413</name>
</gene>
<dbReference type="InterPro" id="IPR000659">
    <property type="entry name" value="Pyridox_Oxase"/>
</dbReference>
<dbReference type="AlphaFoldDB" id="A0A5A7MEX9"/>
<evidence type="ECO:0000256" key="3">
    <source>
        <dbReference type="ARBA" id="ARBA00022643"/>
    </source>
</evidence>
<dbReference type="PANTHER" id="PTHR10851:SF0">
    <property type="entry name" value="PYRIDOXINE-5'-PHOSPHATE OXIDASE"/>
    <property type="match status" value="1"/>
</dbReference>
<feature type="binding site" evidence="5">
    <location>
        <position position="112"/>
    </location>
    <ligand>
        <name>FMN</name>
        <dbReference type="ChEBI" id="CHEBI:58210"/>
    </ligand>
</feature>
<dbReference type="Gene3D" id="2.30.110.10">
    <property type="entry name" value="Electron Transport, Fmn-binding Protein, Chain A"/>
    <property type="match status" value="1"/>
</dbReference>
<dbReference type="InterPro" id="IPR012349">
    <property type="entry name" value="Split_barrel_FMN-bd"/>
</dbReference>
<feature type="binding site" evidence="5">
    <location>
        <begin position="68"/>
        <end position="73"/>
    </location>
    <ligand>
        <name>FMN</name>
        <dbReference type="ChEBI" id="CHEBI:58210"/>
    </ligand>
</feature>
<dbReference type="SUPFAM" id="SSF50475">
    <property type="entry name" value="FMN-binding split barrel"/>
    <property type="match status" value="1"/>
</dbReference>
<dbReference type="PANTHER" id="PTHR10851">
    <property type="entry name" value="PYRIDOXINE-5-PHOSPHATE OXIDASE"/>
    <property type="match status" value="1"/>
</dbReference>
<dbReference type="GO" id="GO:0004733">
    <property type="term" value="F:pyridoxamine phosphate oxidase activity"/>
    <property type="evidence" value="ECO:0007669"/>
    <property type="project" value="InterPro"/>
</dbReference>
<evidence type="ECO:0000256" key="4">
    <source>
        <dbReference type="ARBA" id="ARBA00023002"/>
    </source>
</evidence>
<keyword evidence="2" id="KW-0285">Flavoprotein</keyword>
<evidence type="ECO:0000256" key="1">
    <source>
        <dbReference type="ARBA" id="ARBA00007301"/>
    </source>
</evidence>
<evidence type="ECO:0000256" key="2">
    <source>
        <dbReference type="ARBA" id="ARBA00022630"/>
    </source>
</evidence>
<evidence type="ECO:0000259" key="6">
    <source>
        <dbReference type="Pfam" id="PF01243"/>
    </source>
</evidence>
<dbReference type="GO" id="GO:0008615">
    <property type="term" value="P:pyridoxine biosynthetic process"/>
    <property type="evidence" value="ECO:0007669"/>
    <property type="project" value="InterPro"/>
</dbReference>
<feature type="binding site" evidence="5">
    <location>
        <position position="192"/>
    </location>
    <ligand>
        <name>FMN</name>
        <dbReference type="ChEBI" id="CHEBI:58210"/>
    </ligand>
</feature>